<dbReference type="InterPro" id="IPR057601">
    <property type="entry name" value="Oar-like_b-barrel"/>
</dbReference>
<sequence length="1138" mass="123061">MSKAHQLVLALVAATAIAHAQSSSGTILGTVRDSQDAVIPGAVVTVTDIAKKTARTFTTSAAGEYVVTFLDPGQYAITVEATGFKKYNQSGLTVRVADRLTMDFHLEIGQMVDQVTVEAVTPLVNAVTNTLGQVIENRRIIDLPLNGREPFALATLAPGVLPTPNNTAQHQGGSVPSISGAANFTSEVTIDGIPNTAPRNQGRFNFLIYTPSVDAVSEFKVQTNSMSAEYGRFNGGVISVVTKSGTNELHGTAYEFHRNSYFDANTFFNNRAGIPLGSLRRNQVGGAIGGPVVLPKIYNGKDHTFFFFDYEAFRESTVASANYTVPTALERAGDFSKTVNAAGAAVLVYDPTTTRAGSGGTLVRDPFPGNVIPTNRINTVGNNLVKFFPLPTNGRLTANLDIGAARVNRDDTFDIRIDHYIGSSHKIFGRVSRQEPFTGEPNYFNNIANPGNPSLTQHRRSAALQDIWTLTPTTIVNFNYGLSRQYGTRTAWGDGYDITQLGFPASFQANQQVSALPTFSISGYSGLGNGNQNYSSQMAHILQATVTRIQGSHTLKAGADYRVYLDNQLQNPSAQGALSISSAWTQGPNPNQASTIAGNGIASLLLGIPGGSLVNQPAIASASRYWAGFIQDDWRMNRKLTLNLGFRYEVNVPRTERFDRISIFDVGAASPIAAQVPSIPGLRGAMAFRDSSNRQLIPADKNNWAPRFGFAYQLTKDTVIRGGYGIFFGLSSTDAAGAAGGFVDGFQATTSIVTSLDGTTPIASLSNPFPNGFNQPLSRSQLTDRSLLGQSNTSGLLSLATPYFQQWNFSVQRSLGQNLIAEIAYTANKGTHVPYTNYNPNTLTQAQNALGTVNQQLVPNPFYGIITDPTSSLSLATVQRGQLLRPFPQYGSINLVSPSIGNSNYHSMQARVEKRFSKGYTLLAAYTWSKNITDFSNAAVGSTTGVMDPFNLRLERSLDSQDVPHRLVLSGVYELPFGRGRWMGSHWNRGVDMLFGGWQMNGIASFQKGEPLVMSAITGTRPIRLQQSGELSGSTQSRLLRYFDTNAFAVPAAFTLGNSSRTAPDLRGPGIANYDLSLFKTFAIYERLRAQFRFETFNAMNRVWFGMPSTSIGSTSAGVISSQANSPRQLQLALKFLF</sequence>
<keyword evidence="3" id="KW-1134">Transmembrane beta strand</keyword>
<keyword evidence="9" id="KW-0675">Receptor</keyword>
<evidence type="ECO:0000256" key="2">
    <source>
        <dbReference type="ARBA" id="ARBA00022448"/>
    </source>
</evidence>
<dbReference type="Pfam" id="PF13620">
    <property type="entry name" value="CarboxypepD_reg"/>
    <property type="match status" value="1"/>
</dbReference>
<organism evidence="9 10">
    <name type="scientific">Paludibaculum fermentans</name>
    <dbReference type="NCBI Taxonomy" id="1473598"/>
    <lineage>
        <taxon>Bacteria</taxon>
        <taxon>Pseudomonadati</taxon>
        <taxon>Acidobacteriota</taxon>
        <taxon>Terriglobia</taxon>
        <taxon>Bryobacterales</taxon>
        <taxon>Bryobacteraceae</taxon>
        <taxon>Paludibaculum</taxon>
    </lineage>
</organism>
<dbReference type="Gene3D" id="2.40.170.20">
    <property type="entry name" value="TonB-dependent receptor, beta-barrel domain"/>
    <property type="match status" value="1"/>
</dbReference>
<comment type="subcellular location">
    <subcellularLocation>
        <location evidence="1">Cell outer membrane</location>
        <topology evidence="1">Multi-pass membrane protein</topology>
    </subcellularLocation>
</comment>
<protein>
    <submittedName>
        <fullName evidence="9">TonB-dependent receptor</fullName>
    </submittedName>
</protein>
<dbReference type="InterPro" id="IPR036942">
    <property type="entry name" value="Beta-barrel_TonB_sf"/>
</dbReference>
<dbReference type="EMBL" id="CP063849">
    <property type="protein sequence ID" value="QOY86818.1"/>
    <property type="molecule type" value="Genomic_DNA"/>
</dbReference>
<dbReference type="AlphaFoldDB" id="A0A7S7NND2"/>
<proteinExistence type="predicted"/>
<evidence type="ECO:0000256" key="3">
    <source>
        <dbReference type="ARBA" id="ARBA00022452"/>
    </source>
</evidence>
<keyword evidence="6" id="KW-0998">Cell outer membrane</keyword>
<dbReference type="PANTHER" id="PTHR30069">
    <property type="entry name" value="TONB-DEPENDENT OUTER MEMBRANE RECEPTOR"/>
    <property type="match status" value="1"/>
</dbReference>
<dbReference type="KEGG" id="pfer:IRI77_29155"/>
<reference evidence="9 10" key="1">
    <citation type="submission" date="2020-10" db="EMBL/GenBank/DDBJ databases">
        <title>Complete genome sequence of Paludibaculum fermentans P105T, a facultatively anaerobic acidobacterium capable of dissimilatory Fe(III) reduction.</title>
        <authorList>
            <person name="Dedysh S.N."/>
            <person name="Beletsky A.V."/>
            <person name="Kulichevskaya I.S."/>
            <person name="Mardanov A.V."/>
            <person name="Ravin N.V."/>
        </authorList>
    </citation>
    <scope>NUCLEOTIDE SEQUENCE [LARGE SCALE GENOMIC DNA]</scope>
    <source>
        <strain evidence="9 10">P105</strain>
    </source>
</reference>
<keyword evidence="10" id="KW-1185">Reference proteome</keyword>
<dbReference type="GO" id="GO:0044718">
    <property type="term" value="P:siderophore transmembrane transport"/>
    <property type="evidence" value="ECO:0007669"/>
    <property type="project" value="TreeGrafter"/>
</dbReference>
<feature type="signal peptide" evidence="7">
    <location>
        <begin position="1"/>
        <end position="20"/>
    </location>
</feature>
<keyword evidence="7" id="KW-0732">Signal</keyword>
<dbReference type="Pfam" id="PF25183">
    <property type="entry name" value="OMP_b-brl_4"/>
    <property type="match status" value="1"/>
</dbReference>
<keyword evidence="2" id="KW-0813">Transport</keyword>
<dbReference type="SUPFAM" id="SSF56935">
    <property type="entry name" value="Porins"/>
    <property type="match status" value="1"/>
</dbReference>
<dbReference type="GO" id="GO:0015344">
    <property type="term" value="F:siderophore uptake transmembrane transporter activity"/>
    <property type="evidence" value="ECO:0007669"/>
    <property type="project" value="TreeGrafter"/>
</dbReference>
<dbReference type="PANTHER" id="PTHR30069:SF46">
    <property type="entry name" value="OAR PROTEIN"/>
    <property type="match status" value="1"/>
</dbReference>
<evidence type="ECO:0000259" key="8">
    <source>
        <dbReference type="Pfam" id="PF25183"/>
    </source>
</evidence>
<keyword evidence="4" id="KW-0812">Transmembrane</keyword>
<dbReference type="InterPro" id="IPR010917">
    <property type="entry name" value="TonB_rcpt_CS"/>
</dbReference>
<evidence type="ECO:0000256" key="5">
    <source>
        <dbReference type="ARBA" id="ARBA00023136"/>
    </source>
</evidence>
<name>A0A7S7NND2_PALFE</name>
<dbReference type="InterPro" id="IPR008969">
    <property type="entry name" value="CarboxyPept-like_regulatory"/>
</dbReference>
<feature type="domain" description="TonB-dependent transporter Oar-like beta-barrel" evidence="8">
    <location>
        <begin position="241"/>
        <end position="1131"/>
    </location>
</feature>
<evidence type="ECO:0000256" key="1">
    <source>
        <dbReference type="ARBA" id="ARBA00004571"/>
    </source>
</evidence>
<keyword evidence="5" id="KW-0472">Membrane</keyword>
<gene>
    <name evidence="9" type="ORF">IRI77_29155</name>
</gene>
<evidence type="ECO:0000256" key="6">
    <source>
        <dbReference type="ARBA" id="ARBA00023237"/>
    </source>
</evidence>
<dbReference type="Gene3D" id="2.60.40.1120">
    <property type="entry name" value="Carboxypeptidase-like, regulatory domain"/>
    <property type="match status" value="1"/>
</dbReference>
<dbReference type="PROSITE" id="PS01156">
    <property type="entry name" value="TONB_DEPENDENT_REC_2"/>
    <property type="match status" value="1"/>
</dbReference>
<dbReference type="InterPro" id="IPR039426">
    <property type="entry name" value="TonB-dep_rcpt-like"/>
</dbReference>
<evidence type="ECO:0000256" key="4">
    <source>
        <dbReference type="ARBA" id="ARBA00022692"/>
    </source>
</evidence>
<dbReference type="RefSeq" id="WP_194448487.1">
    <property type="nucleotide sequence ID" value="NZ_CP063849.1"/>
</dbReference>
<dbReference type="Proteomes" id="UP000593892">
    <property type="component" value="Chromosome"/>
</dbReference>
<dbReference type="GO" id="GO:0009279">
    <property type="term" value="C:cell outer membrane"/>
    <property type="evidence" value="ECO:0007669"/>
    <property type="project" value="UniProtKB-SubCell"/>
</dbReference>
<feature type="chain" id="PRO_5032538763" evidence="7">
    <location>
        <begin position="21"/>
        <end position="1138"/>
    </location>
</feature>
<evidence type="ECO:0000313" key="9">
    <source>
        <dbReference type="EMBL" id="QOY86818.1"/>
    </source>
</evidence>
<dbReference type="SUPFAM" id="SSF49464">
    <property type="entry name" value="Carboxypeptidase regulatory domain-like"/>
    <property type="match status" value="1"/>
</dbReference>
<evidence type="ECO:0000313" key="10">
    <source>
        <dbReference type="Proteomes" id="UP000593892"/>
    </source>
</evidence>
<accession>A0A7S7NND2</accession>
<evidence type="ECO:0000256" key="7">
    <source>
        <dbReference type="SAM" id="SignalP"/>
    </source>
</evidence>